<name>A0ABS2RA31_9BACI</name>
<sequence length="327" mass="36890">MEQQYEKQEPLLQVKDLQKHFRITNPLGKVTGHVKAVNHVTFDLFEKETLGLVGESGCGKSTTGRTILRLTEPTSGTALYKGQDIFSLKEKEFMPVRKEMQMIFQDPHSSLNPKKRIGFSIEEPMKIQGIGTKTERTDKAMDLLHKVGLRKDQYDRYPHEFSGGQRQRIGLARALAVTPKIIICDEPVSALDVSIQSQVMNLLQELQEEFGQAYLFIAHDLSVVRHISDRIGVMYLGNIVELAPTDQLFQNPLHPYTQALLSAIPIPNPRRKRERIVMKGDVPSPANLPSGCVFHTRCPYVMDRCKSEVPTTIQGANGHQVACHLHM</sequence>
<organism evidence="6 7">
    <name type="scientific">Siminovitchia thermophila</name>
    <dbReference type="NCBI Taxonomy" id="1245522"/>
    <lineage>
        <taxon>Bacteria</taxon>
        <taxon>Bacillati</taxon>
        <taxon>Bacillota</taxon>
        <taxon>Bacilli</taxon>
        <taxon>Bacillales</taxon>
        <taxon>Bacillaceae</taxon>
        <taxon>Siminovitchia</taxon>
    </lineage>
</organism>
<dbReference type="PANTHER" id="PTHR43776:SF7">
    <property type="entry name" value="D,D-DIPEPTIDE TRANSPORT ATP-BINDING PROTEIN DDPF-RELATED"/>
    <property type="match status" value="1"/>
</dbReference>
<dbReference type="SMART" id="SM00382">
    <property type="entry name" value="AAA"/>
    <property type="match status" value="1"/>
</dbReference>
<dbReference type="CDD" id="cd03257">
    <property type="entry name" value="ABC_NikE_OppD_transporters"/>
    <property type="match status" value="1"/>
</dbReference>
<feature type="domain" description="ABC transporter" evidence="5">
    <location>
        <begin position="12"/>
        <end position="261"/>
    </location>
</feature>
<dbReference type="EMBL" id="JAFBFH010000017">
    <property type="protein sequence ID" value="MBM7715723.1"/>
    <property type="molecule type" value="Genomic_DNA"/>
</dbReference>
<dbReference type="InterPro" id="IPR050319">
    <property type="entry name" value="ABC_transp_ATP-bind"/>
</dbReference>
<gene>
    <name evidence="6" type="ORF">JOC94_002712</name>
</gene>
<dbReference type="NCBIfam" id="NF008453">
    <property type="entry name" value="PRK11308.1"/>
    <property type="match status" value="1"/>
</dbReference>
<keyword evidence="2" id="KW-0813">Transport</keyword>
<dbReference type="InterPro" id="IPR027417">
    <property type="entry name" value="P-loop_NTPase"/>
</dbReference>
<dbReference type="Proteomes" id="UP000823485">
    <property type="component" value="Unassembled WGS sequence"/>
</dbReference>
<dbReference type="Gene3D" id="3.40.50.300">
    <property type="entry name" value="P-loop containing nucleotide triphosphate hydrolases"/>
    <property type="match status" value="1"/>
</dbReference>
<evidence type="ECO:0000256" key="4">
    <source>
        <dbReference type="ARBA" id="ARBA00022840"/>
    </source>
</evidence>
<dbReference type="InterPro" id="IPR013563">
    <property type="entry name" value="Oligopep_ABC_C"/>
</dbReference>
<reference evidence="6 7" key="1">
    <citation type="submission" date="2021-01" db="EMBL/GenBank/DDBJ databases">
        <title>Genomic Encyclopedia of Type Strains, Phase IV (KMG-IV): sequencing the most valuable type-strain genomes for metagenomic binning, comparative biology and taxonomic classification.</title>
        <authorList>
            <person name="Goeker M."/>
        </authorList>
    </citation>
    <scope>NUCLEOTIDE SEQUENCE [LARGE SCALE GENOMIC DNA]</scope>
    <source>
        <strain evidence="6 7">DSM 105453</strain>
    </source>
</reference>
<keyword evidence="4 6" id="KW-0067">ATP-binding</keyword>
<evidence type="ECO:0000256" key="3">
    <source>
        <dbReference type="ARBA" id="ARBA00022741"/>
    </source>
</evidence>
<evidence type="ECO:0000256" key="2">
    <source>
        <dbReference type="ARBA" id="ARBA00022448"/>
    </source>
</evidence>
<keyword evidence="7" id="KW-1185">Reference proteome</keyword>
<dbReference type="NCBIfam" id="TIGR01727">
    <property type="entry name" value="oligo_HPY"/>
    <property type="match status" value="1"/>
</dbReference>
<keyword evidence="3" id="KW-0547">Nucleotide-binding</keyword>
<proteinExistence type="inferred from homology"/>
<evidence type="ECO:0000259" key="5">
    <source>
        <dbReference type="PROSITE" id="PS50893"/>
    </source>
</evidence>
<dbReference type="SUPFAM" id="SSF52540">
    <property type="entry name" value="P-loop containing nucleoside triphosphate hydrolases"/>
    <property type="match status" value="1"/>
</dbReference>
<evidence type="ECO:0000256" key="1">
    <source>
        <dbReference type="ARBA" id="ARBA00005417"/>
    </source>
</evidence>
<dbReference type="RefSeq" id="WP_077114034.1">
    <property type="nucleotide sequence ID" value="NZ_JAFBFH010000017.1"/>
</dbReference>
<dbReference type="PROSITE" id="PS00211">
    <property type="entry name" value="ABC_TRANSPORTER_1"/>
    <property type="match status" value="1"/>
</dbReference>
<dbReference type="Pfam" id="PF00005">
    <property type="entry name" value="ABC_tran"/>
    <property type="match status" value="1"/>
</dbReference>
<comment type="caution">
    <text evidence="6">The sequence shown here is derived from an EMBL/GenBank/DDBJ whole genome shotgun (WGS) entry which is preliminary data.</text>
</comment>
<comment type="similarity">
    <text evidence="1">Belongs to the ABC transporter superfamily.</text>
</comment>
<dbReference type="InterPro" id="IPR003439">
    <property type="entry name" value="ABC_transporter-like_ATP-bd"/>
</dbReference>
<dbReference type="PANTHER" id="PTHR43776">
    <property type="entry name" value="TRANSPORT ATP-BINDING PROTEIN"/>
    <property type="match status" value="1"/>
</dbReference>
<dbReference type="InterPro" id="IPR017871">
    <property type="entry name" value="ABC_transporter-like_CS"/>
</dbReference>
<dbReference type="InterPro" id="IPR003593">
    <property type="entry name" value="AAA+_ATPase"/>
</dbReference>
<dbReference type="PROSITE" id="PS50893">
    <property type="entry name" value="ABC_TRANSPORTER_2"/>
    <property type="match status" value="1"/>
</dbReference>
<dbReference type="Pfam" id="PF08352">
    <property type="entry name" value="oligo_HPY"/>
    <property type="match status" value="1"/>
</dbReference>
<protein>
    <submittedName>
        <fullName evidence="6">Peptide/nickel transport system ATP-binding protein/oligopeptide transport system ATP-binding protein</fullName>
    </submittedName>
</protein>
<evidence type="ECO:0000313" key="7">
    <source>
        <dbReference type="Proteomes" id="UP000823485"/>
    </source>
</evidence>
<accession>A0ABS2RA31</accession>
<dbReference type="GO" id="GO:0005524">
    <property type="term" value="F:ATP binding"/>
    <property type="evidence" value="ECO:0007669"/>
    <property type="project" value="UniProtKB-KW"/>
</dbReference>
<evidence type="ECO:0000313" key="6">
    <source>
        <dbReference type="EMBL" id="MBM7715723.1"/>
    </source>
</evidence>